<evidence type="ECO:0000313" key="12">
    <source>
        <dbReference type="EMBL" id="KLV07295.1"/>
    </source>
</evidence>
<keyword evidence="6" id="KW-0812">Transmembrane</keyword>
<feature type="domain" description="TonB C-terminal" evidence="11">
    <location>
        <begin position="154"/>
        <end position="244"/>
    </location>
</feature>
<evidence type="ECO:0000256" key="7">
    <source>
        <dbReference type="ARBA" id="ARBA00022927"/>
    </source>
</evidence>
<evidence type="ECO:0000313" key="13">
    <source>
        <dbReference type="Proteomes" id="UP000036097"/>
    </source>
</evidence>
<feature type="compositionally biased region" description="Basic and acidic residues" evidence="10">
    <location>
        <begin position="120"/>
        <end position="133"/>
    </location>
</feature>
<keyword evidence="8" id="KW-1133">Transmembrane helix</keyword>
<dbReference type="GO" id="GO:0031992">
    <property type="term" value="F:energy transducer activity"/>
    <property type="evidence" value="ECO:0007669"/>
    <property type="project" value="TreeGrafter"/>
</dbReference>
<evidence type="ECO:0000256" key="5">
    <source>
        <dbReference type="ARBA" id="ARBA00022519"/>
    </source>
</evidence>
<dbReference type="InterPro" id="IPR037682">
    <property type="entry name" value="TonB_C"/>
</dbReference>
<keyword evidence="7" id="KW-0653">Protein transport</keyword>
<evidence type="ECO:0000256" key="9">
    <source>
        <dbReference type="ARBA" id="ARBA00023136"/>
    </source>
</evidence>
<comment type="subcellular location">
    <subcellularLocation>
        <location evidence="1">Cell inner membrane</location>
        <topology evidence="1">Single-pass membrane protein</topology>
        <orientation evidence="1">Periplasmic side</orientation>
    </subcellularLocation>
</comment>
<dbReference type="SUPFAM" id="SSF74653">
    <property type="entry name" value="TolA/TonB C-terminal domain"/>
    <property type="match status" value="1"/>
</dbReference>
<dbReference type="Pfam" id="PF03544">
    <property type="entry name" value="TonB_C"/>
    <property type="match status" value="1"/>
</dbReference>
<proteinExistence type="inferred from homology"/>
<dbReference type="STRING" id="1195763.ABT56_05910"/>
<dbReference type="GO" id="GO:0015031">
    <property type="term" value="P:protein transport"/>
    <property type="evidence" value="ECO:0007669"/>
    <property type="project" value="UniProtKB-KW"/>
</dbReference>
<evidence type="ECO:0000256" key="4">
    <source>
        <dbReference type="ARBA" id="ARBA00022475"/>
    </source>
</evidence>
<dbReference type="RefSeq" id="WP_047878149.1">
    <property type="nucleotide sequence ID" value="NZ_LDOT01000006.1"/>
</dbReference>
<dbReference type="PATRIC" id="fig|1195763.3.peg.1254"/>
<evidence type="ECO:0000256" key="8">
    <source>
        <dbReference type="ARBA" id="ARBA00022989"/>
    </source>
</evidence>
<organism evidence="12 13">
    <name type="scientific">Photobacterium aquae</name>
    <dbReference type="NCBI Taxonomy" id="1195763"/>
    <lineage>
        <taxon>Bacteria</taxon>
        <taxon>Pseudomonadati</taxon>
        <taxon>Pseudomonadota</taxon>
        <taxon>Gammaproteobacteria</taxon>
        <taxon>Vibrionales</taxon>
        <taxon>Vibrionaceae</taxon>
        <taxon>Photobacterium</taxon>
    </lineage>
</organism>
<dbReference type="GO" id="GO:0055085">
    <property type="term" value="P:transmembrane transport"/>
    <property type="evidence" value="ECO:0007669"/>
    <property type="project" value="InterPro"/>
</dbReference>
<dbReference type="NCBIfam" id="TIGR01352">
    <property type="entry name" value="tonB_Cterm"/>
    <property type="match status" value="1"/>
</dbReference>
<evidence type="ECO:0000259" key="11">
    <source>
        <dbReference type="PROSITE" id="PS52015"/>
    </source>
</evidence>
<keyword evidence="3" id="KW-0813">Transport</keyword>
<dbReference type="EMBL" id="LDOT01000006">
    <property type="protein sequence ID" value="KLV07295.1"/>
    <property type="molecule type" value="Genomic_DNA"/>
</dbReference>
<dbReference type="AlphaFoldDB" id="A0A0J1H6F8"/>
<feature type="compositionally biased region" description="Basic and acidic residues" evidence="10">
    <location>
        <begin position="69"/>
        <end position="78"/>
    </location>
</feature>
<evidence type="ECO:0000256" key="10">
    <source>
        <dbReference type="SAM" id="MobiDB-lite"/>
    </source>
</evidence>
<protein>
    <recommendedName>
        <fullName evidence="11">TonB C-terminal domain-containing protein</fullName>
    </recommendedName>
</protein>
<dbReference type="InterPro" id="IPR051045">
    <property type="entry name" value="TonB-dependent_transducer"/>
</dbReference>
<keyword evidence="9" id="KW-0472">Membrane</keyword>
<comment type="caution">
    <text evidence="12">The sequence shown here is derived from an EMBL/GenBank/DDBJ whole genome shotgun (WGS) entry which is preliminary data.</text>
</comment>
<evidence type="ECO:0000256" key="6">
    <source>
        <dbReference type="ARBA" id="ARBA00022692"/>
    </source>
</evidence>
<reference evidence="12 13" key="1">
    <citation type="submission" date="2015-05" db="EMBL/GenBank/DDBJ databases">
        <title>Photobacterium galathea sp. nov.</title>
        <authorList>
            <person name="Machado H."/>
            <person name="Gram L."/>
        </authorList>
    </citation>
    <scope>NUCLEOTIDE SEQUENCE [LARGE SCALE GENOMIC DNA]</scope>
    <source>
        <strain evidence="12 13">CGMCC 1.12159</strain>
    </source>
</reference>
<accession>A0A0J1H6F8</accession>
<dbReference type="PROSITE" id="PS52015">
    <property type="entry name" value="TONB_CTD"/>
    <property type="match status" value="1"/>
</dbReference>
<feature type="compositionally biased region" description="Polar residues" evidence="10">
    <location>
        <begin position="138"/>
        <end position="156"/>
    </location>
</feature>
<dbReference type="PANTHER" id="PTHR33446">
    <property type="entry name" value="PROTEIN TONB-RELATED"/>
    <property type="match status" value="1"/>
</dbReference>
<dbReference type="GO" id="GO:0098797">
    <property type="term" value="C:plasma membrane protein complex"/>
    <property type="evidence" value="ECO:0007669"/>
    <property type="project" value="TreeGrafter"/>
</dbReference>
<dbReference type="Gene3D" id="3.30.1150.10">
    <property type="match status" value="1"/>
</dbReference>
<comment type="similarity">
    <text evidence="2">Belongs to the TonB family.</text>
</comment>
<name>A0A0J1H6F8_9GAMM</name>
<evidence type="ECO:0000256" key="1">
    <source>
        <dbReference type="ARBA" id="ARBA00004383"/>
    </source>
</evidence>
<keyword evidence="5" id="KW-0997">Cell inner membrane</keyword>
<feature type="region of interest" description="Disordered" evidence="10">
    <location>
        <begin position="52"/>
        <end position="168"/>
    </location>
</feature>
<dbReference type="InterPro" id="IPR006260">
    <property type="entry name" value="TonB/TolA_C"/>
</dbReference>
<dbReference type="Proteomes" id="UP000036097">
    <property type="component" value="Unassembled WGS sequence"/>
</dbReference>
<keyword evidence="4" id="KW-1003">Cell membrane</keyword>
<evidence type="ECO:0000256" key="3">
    <source>
        <dbReference type="ARBA" id="ARBA00022448"/>
    </source>
</evidence>
<keyword evidence="13" id="KW-1185">Reference proteome</keyword>
<dbReference type="OrthoDB" id="9816142at2"/>
<feature type="compositionally biased region" description="Basic and acidic residues" evidence="10">
    <location>
        <begin position="100"/>
        <end position="113"/>
    </location>
</feature>
<sequence length="244" mass="26727">MNTKRYVIAGAISVAFHGVLLSVVPNTMALAMPIGTEANKVSLNLVAVPSPQPKPTAQVEPDTQPQQVPEKEAPTERKKLVKKKQVEAPKTPKAKPRPPKPVEKKVKPVDKQPKPVVHKKTVEPKKQSEKHIEAPSVPAQTAEASSGVNNNPQLVSKPTFATRPSPVSYPKMAKRRGIEGMVMVEVWIDETGKQIKQTLVQSSGANILDDAAIKAIKRWRFSSHIVDGQAIAHRVQIPVRFELN</sequence>
<evidence type="ECO:0000256" key="2">
    <source>
        <dbReference type="ARBA" id="ARBA00006555"/>
    </source>
</evidence>
<gene>
    <name evidence="12" type="ORF">ABT56_05910</name>
</gene>
<dbReference type="PANTHER" id="PTHR33446:SF2">
    <property type="entry name" value="PROTEIN TONB"/>
    <property type="match status" value="1"/>
</dbReference>